<comment type="caution">
    <text evidence="5">The sequence shown here is derived from an EMBL/GenBank/DDBJ whole genome shotgun (WGS) entry which is preliminary data.</text>
</comment>
<evidence type="ECO:0000256" key="3">
    <source>
        <dbReference type="SAM" id="MobiDB-lite"/>
    </source>
</evidence>
<dbReference type="Pfam" id="PF25872">
    <property type="entry name" value="HTH_77"/>
    <property type="match status" value="1"/>
</dbReference>
<dbReference type="EMBL" id="BMGG01000001">
    <property type="protein sequence ID" value="GGC47863.1"/>
    <property type="molecule type" value="Genomic_DNA"/>
</dbReference>
<sequence length="984" mass="107218">MKDRSVISTARSYAFGAFVVVPEQQLLLQNGTAVRIGGRALDILTTLVEQAGELVSKDDLLSRVWPATVVDESNLKVNVAALRRTLGEGSAGARYIATVSGRGYRFVAPVRASGQRAPLRDIVRPPPRTHNLPAPATRIIGRDDTVDIIDRQLEETRLLTIVGDGGIGKTTVALALAERAIVSFEHGVWFVDLASVGDPMLVPATIAGTIGLTVHSAEVHTALRAFLRERELMLVLDNCEHLVAAVAVSVERILADAARVRVLATSREPLRARGERIFRLSPLATPPNAPGLTAADAMAFPAIELFVERAAASAGGFTLTDTDAPVVAEICGRLDGMALAIELAATRLDTFRVRELLDLLDDRFRLLRGWRTAPERHQTLTATLDWSYNLLPDSEKTILRRLSVFAGPFSLESACAVSAVDDGSRVAPVADVANLVAKSLVAADTVPVATRYRLLDTTRGYARRKLSESGELDAIRQRYAEHLRDRAERAEAEWETRPTAEWLALYGRDVDDIRSALNWAFGSCSISVGVALTVAAIPFWEHLSLVDECRTSVERALASIPGGSRHNRDRMKLLTALGTTLLHTRGPLPDVKDAWTTALRLAEQLGDHAYQLRCLWGLCDYHTWTGAHQSALTIAHRIRAIANERKDLAASTNVERQTGTALRYLGETADARRSLERMISRYVPPVARSDIARFQLDPRSAARGTLANVLWLQGHPDQAIAMARRQLEEARAADHALALCNALVHAACPIALLVGDLSDAERLLAMIESHVAKHAMTVWSAMGLCLRGEWLLKSGDAAGLAALRRALDQLCQTGFRMRYPAHLGALAEGLAAHGDVGAAHAAIDDAIALSADSGEVWCMAELLRIKGNILYLEDGTRTTRAAADQYLQALEWARRQGALSWELRGAISLAELWHRSGASEQARNLLSSTYVRFEEGFGTRDVLRARALLDELRKAGDGRPRADSPNFTAINERRGPDLTKLGRA</sequence>
<dbReference type="InterPro" id="IPR027417">
    <property type="entry name" value="P-loop_NTPase"/>
</dbReference>
<feature type="domain" description="OmpR/PhoB-type" evidence="4">
    <location>
        <begin position="10"/>
        <end position="108"/>
    </location>
</feature>
<evidence type="ECO:0000313" key="6">
    <source>
        <dbReference type="Proteomes" id="UP000637002"/>
    </source>
</evidence>
<proteinExistence type="predicted"/>
<feature type="DNA-binding region" description="OmpR/PhoB-type" evidence="2">
    <location>
        <begin position="10"/>
        <end position="108"/>
    </location>
</feature>
<reference evidence="5" key="1">
    <citation type="journal article" date="2014" name="Int. J. Syst. Evol. Microbiol.">
        <title>Complete genome sequence of Corynebacterium casei LMG S-19264T (=DSM 44701T), isolated from a smear-ripened cheese.</title>
        <authorList>
            <consortium name="US DOE Joint Genome Institute (JGI-PGF)"/>
            <person name="Walter F."/>
            <person name="Albersmeier A."/>
            <person name="Kalinowski J."/>
            <person name="Ruckert C."/>
        </authorList>
    </citation>
    <scope>NUCLEOTIDE SEQUENCE</scope>
    <source>
        <strain evidence="5">CGMCC 1.12919</strain>
    </source>
</reference>
<dbReference type="GO" id="GO:0003677">
    <property type="term" value="F:DNA binding"/>
    <property type="evidence" value="ECO:0007669"/>
    <property type="project" value="UniProtKB-UniRule"/>
</dbReference>
<dbReference type="PANTHER" id="PTHR47691">
    <property type="entry name" value="REGULATOR-RELATED"/>
    <property type="match status" value="1"/>
</dbReference>
<dbReference type="Gene3D" id="1.10.10.10">
    <property type="entry name" value="Winged helix-like DNA-binding domain superfamily/Winged helix DNA-binding domain"/>
    <property type="match status" value="1"/>
</dbReference>
<gene>
    <name evidence="5" type="ORF">GCM10010994_03770</name>
</gene>
<evidence type="ECO:0000256" key="2">
    <source>
        <dbReference type="PROSITE-ProRule" id="PRU01091"/>
    </source>
</evidence>
<dbReference type="PANTHER" id="PTHR47691:SF3">
    <property type="entry name" value="HTH-TYPE TRANSCRIPTIONAL REGULATOR RV0890C-RELATED"/>
    <property type="match status" value="1"/>
</dbReference>
<reference evidence="5" key="2">
    <citation type="submission" date="2020-09" db="EMBL/GenBank/DDBJ databases">
        <authorList>
            <person name="Sun Q."/>
            <person name="Zhou Y."/>
        </authorList>
    </citation>
    <scope>NUCLEOTIDE SEQUENCE</scope>
    <source>
        <strain evidence="5">CGMCC 1.12919</strain>
    </source>
</reference>
<dbReference type="SUPFAM" id="SSF52540">
    <property type="entry name" value="P-loop containing nucleoside triphosphate hydrolases"/>
    <property type="match status" value="1"/>
</dbReference>
<feature type="region of interest" description="Disordered" evidence="3">
    <location>
        <begin position="955"/>
        <end position="984"/>
    </location>
</feature>
<dbReference type="Gene3D" id="1.25.40.10">
    <property type="entry name" value="Tetratricopeptide repeat domain"/>
    <property type="match status" value="1"/>
</dbReference>
<evidence type="ECO:0000259" key="4">
    <source>
        <dbReference type="PROSITE" id="PS51755"/>
    </source>
</evidence>
<evidence type="ECO:0000313" key="5">
    <source>
        <dbReference type="EMBL" id="GGC47863.1"/>
    </source>
</evidence>
<dbReference type="InterPro" id="IPR011990">
    <property type="entry name" value="TPR-like_helical_dom_sf"/>
</dbReference>
<keyword evidence="6" id="KW-1185">Reference proteome</keyword>
<dbReference type="InterPro" id="IPR058852">
    <property type="entry name" value="HTH_77"/>
</dbReference>
<dbReference type="InterPro" id="IPR036388">
    <property type="entry name" value="WH-like_DNA-bd_sf"/>
</dbReference>
<accession>A0A916X7U2</accession>
<dbReference type="RefSeq" id="WP_188607418.1">
    <property type="nucleotide sequence ID" value="NZ_BMGG01000001.1"/>
</dbReference>
<dbReference type="Proteomes" id="UP000637002">
    <property type="component" value="Unassembled WGS sequence"/>
</dbReference>
<dbReference type="GO" id="GO:0006355">
    <property type="term" value="P:regulation of DNA-templated transcription"/>
    <property type="evidence" value="ECO:0007669"/>
    <property type="project" value="InterPro"/>
</dbReference>
<keyword evidence="1 2" id="KW-0238">DNA-binding</keyword>
<dbReference type="InterPro" id="IPR001867">
    <property type="entry name" value="OmpR/PhoB-type_DNA-bd"/>
</dbReference>
<dbReference type="SUPFAM" id="SSF46894">
    <property type="entry name" value="C-terminal effector domain of the bipartite response regulators"/>
    <property type="match status" value="1"/>
</dbReference>
<dbReference type="InterPro" id="IPR016032">
    <property type="entry name" value="Sig_transdc_resp-reg_C-effctor"/>
</dbReference>
<evidence type="ECO:0000256" key="1">
    <source>
        <dbReference type="ARBA" id="ARBA00023125"/>
    </source>
</evidence>
<dbReference type="GO" id="GO:0000160">
    <property type="term" value="P:phosphorelay signal transduction system"/>
    <property type="evidence" value="ECO:0007669"/>
    <property type="project" value="InterPro"/>
</dbReference>
<dbReference type="SMART" id="SM00862">
    <property type="entry name" value="Trans_reg_C"/>
    <property type="match status" value="1"/>
</dbReference>
<dbReference type="SUPFAM" id="SSF48452">
    <property type="entry name" value="TPR-like"/>
    <property type="match status" value="1"/>
</dbReference>
<dbReference type="Pfam" id="PF00486">
    <property type="entry name" value="Trans_reg_C"/>
    <property type="match status" value="1"/>
</dbReference>
<dbReference type="Gene3D" id="3.40.50.300">
    <property type="entry name" value="P-loop containing nucleotide triphosphate hydrolases"/>
    <property type="match status" value="1"/>
</dbReference>
<dbReference type="AlphaFoldDB" id="A0A916X7U2"/>
<name>A0A916X7U2_9HYPH</name>
<dbReference type="CDD" id="cd00383">
    <property type="entry name" value="trans_reg_C"/>
    <property type="match status" value="1"/>
</dbReference>
<dbReference type="PRINTS" id="PR00364">
    <property type="entry name" value="DISEASERSIST"/>
</dbReference>
<dbReference type="PROSITE" id="PS51755">
    <property type="entry name" value="OMPR_PHOB"/>
    <property type="match status" value="1"/>
</dbReference>
<organism evidence="5 6">
    <name type="scientific">Chelatococcus reniformis</name>
    <dbReference type="NCBI Taxonomy" id="1494448"/>
    <lineage>
        <taxon>Bacteria</taxon>
        <taxon>Pseudomonadati</taxon>
        <taxon>Pseudomonadota</taxon>
        <taxon>Alphaproteobacteria</taxon>
        <taxon>Hyphomicrobiales</taxon>
        <taxon>Chelatococcaceae</taxon>
        <taxon>Chelatococcus</taxon>
    </lineage>
</organism>
<protein>
    <submittedName>
        <fullName evidence="5">Transcriptional regulator</fullName>
    </submittedName>
</protein>